<dbReference type="InterPro" id="IPR036291">
    <property type="entry name" value="NAD(P)-bd_dom_sf"/>
</dbReference>
<reference evidence="6 7" key="1">
    <citation type="journal article" date="2002" name="J. Bacteriol.">
        <title>Whole-genome comparison of Mycobacterium tuberculosis clinical and laboratory strains.</title>
        <authorList>
            <person name="Fleischmann R.D."/>
            <person name="Alland D."/>
            <person name="Eisen J.A."/>
            <person name="Carpenter L."/>
            <person name="White O."/>
            <person name="Peterson J."/>
            <person name="DeBoy R."/>
            <person name="Dodson R."/>
            <person name="Gwinn M."/>
            <person name="Haft D."/>
            <person name="Hickey E."/>
            <person name="Kolonay J.F."/>
            <person name="Nelson W.C."/>
            <person name="Umayam L.A."/>
            <person name="Ermolaeva M."/>
            <person name="Salzberg S.L."/>
            <person name="Delcher A."/>
            <person name="Utterback T."/>
            <person name="Weidman J."/>
            <person name="Khouri H."/>
            <person name="Gill J."/>
            <person name="Mikula A."/>
            <person name="Bishai W."/>
            <person name="Jacobs Jr W.R.Jr."/>
            <person name="Venter J.C."/>
            <person name="Fraser C.M."/>
        </authorList>
    </citation>
    <scope>NUCLEOTIDE SEQUENCE [LARGE SCALE GENOMIC DNA]</scope>
    <source>
        <strain evidence="7">CDC 1551 / Oshkosh</strain>
    </source>
</reference>
<dbReference type="Proteomes" id="UP000001020">
    <property type="component" value="Chromosome"/>
</dbReference>
<dbReference type="PRINTS" id="PR00081">
    <property type="entry name" value="GDHRDH"/>
</dbReference>
<evidence type="ECO:0000313" key="6">
    <source>
        <dbReference type="EMBL" id="AAK45332.1"/>
    </source>
</evidence>
<keyword evidence="7" id="KW-1185">Reference proteome</keyword>
<dbReference type="Pfam" id="PF00106">
    <property type="entry name" value="adh_short"/>
    <property type="match status" value="1"/>
</dbReference>
<dbReference type="EMBL" id="AE000516">
    <property type="protein sequence ID" value="AAK45332.1"/>
    <property type="molecule type" value="Genomic_DNA"/>
</dbReference>
<evidence type="ECO:0000256" key="1">
    <source>
        <dbReference type="ARBA" id="ARBA00006484"/>
    </source>
</evidence>
<evidence type="ECO:0000256" key="3">
    <source>
        <dbReference type="RuleBase" id="RU000363"/>
    </source>
</evidence>
<dbReference type="AlphaFoldDB" id="Q7D8X9"/>
<sequence length="302" mass="32629">MMARQRFRDQVVLITGASSGIGEATAKAFAREGAVVALAARREGALRRVAREIEAAGGRAMVAPLDVSSSESVRAMVADVVGEFGRIDVVFNNAGVSLVGPVDAETFLDDTREMLEIDYLGTVRVVREVLPIMKQQRSGRIMNMSSVVGRKAFARFAGYSSAMHAIAGFSDALRQELRGSGIAVSVIHPALTQTPLLANVDPADMPPPFRSLTPIPVHWVAAAVLDGVARRRARVVVPFQPRLLMVGDAFSPRYGDRVVRLLESKIFGRLIGSYRGSVYRHQPTESAKAQAAQPERGYSSAR</sequence>
<dbReference type="HOGENOM" id="CLU_010194_2_1_11"/>
<dbReference type="SMART" id="SM00822">
    <property type="entry name" value="PKS_KR"/>
    <property type="match status" value="1"/>
</dbReference>
<feature type="domain" description="Ketoreductase" evidence="5">
    <location>
        <begin position="10"/>
        <end position="192"/>
    </location>
</feature>
<evidence type="ECO:0000256" key="4">
    <source>
        <dbReference type="SAM" id="MobiDB-lite"/>
    </source>
</evidence>
<dbReference type="GO" id="GO:0016491">
    <property type="term" value="F:oxidoreductase activity"/>
    <property type="evidence" value="ECO:0007669"/>
    <property type="project" value="UniProtKB-KW"/>
</dbReference>
<evidence type="ECO:0000259" key="5">
    <source>
        <dbReference type="SMART" id="SM00822"/>
    </source>
</evidence>
<dbReference type="PANTHER" id="PTHR44196">
    <property type="entry name" value="DEHYDROGENASE/REDUCTASE SDR FAMILY MEMBER 7B"/>
    <property type="match status" value="1"/>
</dbReference>
<dbReference type="PANTHER" id="PTHR44196:SF1">
    <property type="entry name" value="DEHYDROGENASE_REDUCTASE SDR FAMILY MEMBER 7B"/>
    <property type="match status" value="1"/>
</dbReference>
<dbReference type="FunFam" id="3.40.50.720:FF:000761">
    <property type="entry name" value="SDR family oxidoreductase"/>
    <property type="match status" value="1"/>
</dbReference>
<dbReference type="SUPFAM" id="SSF51735">
    <property type="entry name" value="NAD(P)-binding Rossmann-fold domains"/>
    <property type="match status" value="1"/>
</dbReference>
<evidence type="ECO:0000256" key="2">
    <source>
        <dbReference type="ARBA" id="ARBA00023002"/>
    </source>
</evidence>
<dbReference type="Gene3D" id="3.40.50.720">
    <property type="entry name" value="NAD(P)-binding Rossmann-like Domain"/>
    <property type="match status" value="1"/>
</dbReference>
<dbReference type="PRINTS" id="PR00080">
    <property type="entry name" value="SDRFAMILY"/>
</dbReference>
<proteinExistence type="inferred from homology"/>
<gene>
    <name evidence="6" type="ordered locus">MT1080</name>
</gene>
<protein>
    <submittedName>
        <fullName evidence="6">Oxidoreductase, short-chain dehydrogenase/reductase family</fullName>
    </submittedName>
</protein>
<comment type="similarity">
    <text evidence="1 3">Belongs to the short-chain dehydrogenases/reductases (SDR) family.</text>
</comment>
<feature type="region of interest" description="Disordered" evidence="4">
    <location>
        <begin position="282"/>
        <end position="302"/>
    </location>
</feature>
<dbReference type="CDD" id="cd05233">
    <property type="entry name" value="SDR_c"/>
    <property type="match status" value="1"/>
</dbReference>
<keyword evidence="2" id="KW-0560">Oxidoreductase</keyword>
<evidence type="ECO:0000313" key="7">
    <source>
        <dbReference type="Proteomes" id="UP000001020"/>
    </source>
</evidence>
<dbReference type="InterPro" id="IPR057326">
    <property type="entry name" value="KR_dom"/>
</dbReference>
<name>Q7D8X9_MYCTO</name>
<dbReference type="GO" id="GO:0016020">
    <property type="term" value="C:membrane"/>
    <property type="evidence" value="ECO:0007669"/>
    <property type="project" value="TreeGrafter"/>
</dbReference>
<dbReference type="InterPro" id="IPR002347">
    <property type="entry name" value="SDR_fam"/>
</dbReference>
<organism evidence="6 7">
    <name type="scientific">Mycobacterium tuberculosis (strain CDC 1551 / Oshkosh)</name>
    <dbReference type="NCBI Taxonomy" id="83331"/>
    <lineage>
        <taxon>Bacteria</taxon>
        <taxon>Bacillati</taxon>
        <taxon>Actinomycetota</taxon>
        <taxon>Actinomycetes</taxon>
        <taxon>Mycobacteriales</taxon>
        <taxon>Mycobacteriaceae</taxon>
        <taxon>Mycobacterium</taxon>
        <taxon>Mycobacterium tuberculosis complex</taxon>
    </lineage>
</organism>
<dbReference type="KEGG" id="mtc:MT1080"/>
<accession>Q7D8X9</accession>